<comment type="caution">
    <text evidence="14">The sequence shown here is derived from an EMBL/GenBank/DDBJ whole genome shotgun (WGS) entry which is preliminary data.</text>
</comment>
<keyword evidence="7 12" id="KW-0067">ATP-binding</keyword>
<dbReference type="PANTHER" id="PTHR30153:SF2">
    <property type="entry name" value="REPLICATIVE DNA HELICASE"/>
    <property type="match status" value="1"/>
</dbReference>
<evidence type="ECO:0000256" key="2">
    <source>
        <dbReference type="ARBA" id="ARBA00022515"/>
    </source>
</evidence>
<proteinExistence type="inferred from homology"/>
<keyword evidence="5 12" id="KW-0378">Hydrolase</keyword>
<name>A0ABN0PFM3_STASI</name>
<dbReference type="InterPro" id="IPR027417">
    <property type="entry name" value="P-loop_NTPase"/>
</dbReference>
<feature type="domain" description="SF4 helicase" evidence="13">
    <location>
        <begin position="179"/>
        <end position="461"/>
    </location>
</feature>
<dbReference type="InterPro" id="IPR016136">
    <property type="entry name" value="DNA_helicase_N/primase_C"/>
</dbReference>
<dbReference type="InterPro" id="IPR007694">
    <property type="entry name" value="DNA_helicase_DnaB-like_C"/>
</dbReference>
<keyword evidence="4 12" id="KW-0547">Nucleotide-binding</keyword>
<dbReference type="EC" id="5.6.2.3" evidence="11 12"/>
<gene>
    <name evidence="14" type="ORF">SSIM_00985</name>
</gene>
<keyword evidence="3 12" id="KW-0235">DNA replication</keyword>
<dbReference type="RefSeq" id="WP_002480282.1">
    <property type="nucleotide sequence ID" value="NZ_AXDY01000001.1"/>
</dbReference>
<keyword evidence="2 12" id="KW-0639">Primosome</keyword>
<dbReference type="Gene3D" id="1.10.860.10">
    <property type="entry name" value="DNAb Helicase, Chain A"/>
    <property type="match status" value="1"/>
</dbReference>
<dbReference type="Pfam" id="PF00772">
    <property type="entry name" value="DnaB"/>
    <property type="match status" value="1"/>
</dbReference>
<evidence type="ECO:0000256" key="7">
    <source>
        <dbReference type="ARBA" id="ARBA00022840"/>
    </source>
</evidence>
<keyword evidence="15" id="KW-1185">Reference proteome</keyword>
<keyword evidence="9" id="KW-0413">Isomerase</keyword>
<dbReference type="Pfam" id="PF03796">
    <property type="entry name" value="DnaB_C"/>
    <property type="match status" value="1"/>
</dbReference>
<reference evidence="14 15" key="1">
    <citation type="journal article" date="2013" name="Genome Announc.">
        <title>Draft Genome Sequence of Staphylococcus simulans UMC-CNS-990, Isolated from a Case of Chronic Bovine Mastitis.</title>
        <authorList>
            <person name="Calcutt M.J."/>
            <person name="Foecking M.F."/>
            <person name="Hsieh H.Y."/>
            <person name="Perry J."/>
            <person name="Stewart G.C."/>
            <person name="Middleton J.R."/>
        </authorList>
    </citation>
    <scope>NUCLEOTIDE SEQUENCE [LARGE SCALE GENOMIC DNA]</scope>
    <source>
        <strain evidence="14 15">UMC-CNS-990</strain>
    </source>
</reference>
<dbReference type="CDD" id="cd00984">
    <property type="entry name" value="DnaB_C"/>
    <property type="match status" value="1"/>
</dbReference>
<evidence type="ECO:0000256" key="8">
    <source>
        <dbReference type="ARBA" id="ARBA00023125"/>
    </source>
</evidence>
<sequence length="465" mass="52329">MDGMYEQNQMPHNNEAEQSVLGAIIIDPQLMGETQGVLLPESFYRGAHQHIFRAMMHLFEENSEIDVVTLMDQLTSEGTLSEAGGPQYLAELASNVPTTRNIEYYREIVYKLAAKRNLIRVADQIAKDGYDSELDLDDILSDAERKILELASTRESEGFKDIRDVLGQVYENAEELDQNSGQTPGIPTGYRDLDQMTAGFNRNDLIILAARPSVGKTAFALNIAQKVATHESNYTVGIFSLEMGADQLATRMICSSGNVDSNRLRTGTMTDEDWNRFTVAVGKLSKTKIFIDDTPGIRITDLRSKCRRLKQEHGLDMIVIDYLQLIMGSGSRMSDNRQQEVSEISRTLKAIARELECPVIALSQLSRGVEQRQDKRPMMSDIRESGSIEQDADIVAFLYRDDYYNREDGEEDDDGGMEPVTNDDNGEIEVIIAKQRNGPTGTVKLHFMKQYNKFTDIDYAHADMM</sequence>
<comment type="function">
    <text evidence="12">The main replicative DNA helicase, it participates in initiation and elongation during chromosome replication. Travels ahead of the DNA replisome, separating dsDNA into templates for DNA synthesis. A processive ATP-dependent 5'-3' DNA helicase it has DNA-dependent ATPase activity.</text>
</comment>
<dbReference type="GeneID" id="77330270"/>
<keyword evidence="6 12" id="KW-0347">Helicase</keyword>
<dbReference type="NCBIfam" id="NF004384">
    <property type="entry name" value="PRK05748.1"/>
    <property type="match status" value="1"/>
</dbReference>
<evidence type="ECO:0000256" key="12">
    <source>
        <dbReference type="RuleBase" id="RU362085"/>
    </source>
</evidence>
<comment type="similarity">
    <text evidence="1 12">Belongs to the helicase family. DnaB subfamily.</text>
</comment>
<dbReference type="Proteomes" id="UP000017131">
    <property type="component" value="Unassembled WGS sequence"/>
</dbReference>
<evidence type="ECO:0000256" key="3">
    <source>
        <dbReference type="ARBA" id="ARBA00022705"/>
    </source>
</evidence>
<comment type="catalytic activity">
    <reaction evidence="10 12">
        <text>ATP + H2O = ADP + phosphate + H(+)</text>
        <dbReference type="Rhea" id="RHEA:13065"/>
        <dbReference type="ChEBI" id="CHEBI:15377"/>
        <dbReference type="ChEBI" id="CHEBI:15378"/>
        <dbReference type="ChEBI" id="CHEBI:30616"/>
        <dbReference type="ChEBI" id="CHEBI:43474"/>
        <dbReference type="ChEBI" id="CHEBI:456216"/>
        <dbReference type="EC" id="5.6.2.3"/>
    </reaction>
</comment>
<evidence type="ECO:0000256" key="11">
    <source>
        <dbReference type="NCBIfam" id="TIGR00665"/>
    </source>
</evidence>
<dbReference type="InterPro" id="IPR036185">
    <property type="entry name" value="DNA_heli_DnaB-like_N_sf"/>
</dbReference>
<dbReference type="NCBIfam" id="TIGR00665">
    <property type="entry name" value="DnaB"/>
    <property type="match status" value="1"/>
</dbReference>
<dbReference type="InterPro" id="IPR007693">
    <property type="entry name" value="DNA_helicase_DnaB-like_N"/>
</dbReference>
<dbReference type="Gene3D" id="3.40.50.300">
    <property type="entry name" value="P-loop containing nucleotide triphosphate hydrolases"/>
    <property type="match status" value="1"/>
</dbReference>
<dbReference type="PANTHER" id="PTHR30153">
    <property type="entry name" value="REPLICATIVE DNA HELICASE DNAB"/>
    <property type="match status" value="1"/>
</dbReference>
<protein>
    <recommendedName>
        <fullName evidence="11 12">Replicative DNA helicase</fullName>
        <ecNumber evidence="11 12">5.6.2.3</ecNumber>
    </recommendedName>
</protein>
<evidence type="ECO:0000259" key="13">
    <source>
        <dbReference type="PROSITE" id="PS51199"/>
    </source>
</evidence>
<dbReference type="SUPFAM" id="SSF48024">
    <property type="entry name" value="N-terminal domain of DnaB helicase"/>
    <property type="match status" value="1"/>
</dbReference>
<accession>A0ABN0PFM3</accession>
<evidence type="ECO:0000256" key="4">
    <source>
        <dbReference type="ARBA" id="ARBA00022741"/>
    </source>
</evidence>
<evidence type="ECO:0000256" key="1">
    <source>
        <dbReference type="ARBA" id="ARBA00008428"/>
    </source>
</evidence>
<evidence type="ECO:0000256" key="9">
    <source>
        <dbReference type="ARBA" id="ARBA00023235"/>
    </source>
</evidence>
<evidence type="ECO:0000313" key="14">
    <source>
        <dbReference type="EMBL" id="ERS94504.1"/>
    </source>
</evidence>
<dbReference type="EMBL" id="AXDY01000001">
    <property type="protein sequence ID" value="ERS94504.1"/>
    <property type="molecule type" value="Genomic_DNA"/>
</dbReference>
<evidence type="ECO:0000256" key="5">
    <source>
        <dbReference type="ARBA" id="ARBA00022801"/>
    </source>
</evidence>
<dbReference type="InterPro" id="IPR007692">
    <property type="entry name" value="DNA_helicase_DnaB"/>
</dbReference>
<organism evidence="14 15">
    <name type="scientific">Staphylococcus simulans UMC-CNS-990</name>
    <dbReference type="NCBI Taxonomy" id="1405498"/>
    <lineage>
        <taxon>Bacteria</taxon>
        <taxon>Bacillati</taxon>
        <taxon>Bacillota</taxon>
        <taxon>Bacilli</taxon>
        <taxon>Bacillales</taxon>
        <taxon>Staphylococcaceae</taxon>
        <taxon>Staphylococcus</taxon>
    </lineage>
</organism>
<dbReference type="GO" id="GO:0004386">
    <property type="term" value="F:helicase activity"/>
    <property type="evidence" value="ECO:0007669"/>
    <property type="project" value="UniProtKB-KW"/>
</dbReference>
<dbReference type="PROSITE" id="PS51199">
    <property type="entry name" value="SF4_HELICASE"/>
    <property type="match status" value="1"/>
</dbReference>
<evidence type="ECO:0000313" key="15">
    <source>
        <dbReference type="Proteomes" id="UP000017131"/>
    </source>
</evidence>
<evidence type="ECO:0000256" key="6">
    <source>
        <dbReference type="ARBA" id="ARBA00022806"/>
    </source>
</evidence>
<evidence type="ECO:0000256" key="10">
    <source>
        <dbReference type="ARBA" id="ARBA00048954"/>
    </source>
</evidence>
<keyword evidence="8 12" id="KW-0238">DNA-binding</keyword>
<dbReference type="SUPFAM" id="SSF52540">
    <property type="entry name" value="P-loop containing nucleoside triphosphate hydrolases"/>
    <property type="match status" value="1"/>
</dbReference>